<dbReference type="PIRSF" id="PIRSF006060">
    <property type="entry name" value="AA_transporter"/>
    <property type="match status" value="1"/>
</dbReference>
<accession>A0A1B2LWJ7</accession>
<sequence length="480" mass="51369">MQNSLKRSLSFSALVMLGAAGVIGSGWIYTTSNFFAQYGAGGVVLGMVLAACLAACIALSYAELAAQFPRAGGEILYSFIAYNKTLAFIVGWLLIGAFISSTAFYMAAFGGLISTGIPSLKPLMESIPLYSISGSQVYLWGLLAGLILVMVFFILNTRGVDVGARAQKLLFLVKVLLGVALAAAGIVLGKWANFWPAFAIPAEQNMAVQGTLHTFKFVIPALTFLTGFSLVSLLAEEANISAQKIGKAVVVTIFLAGAYYVLVLLGTAMIIPWQQSAQLEFGAIATFTHAGYPALGYAAMGIAFLGMATGSLGMAIGCSRIIFAMGRGGLLPAFLGRLNHKGVPLNALLMTFIMTIALGWLGKGAMIWFLDTGGIYVGLSWVVTVFCMYKIRRKFPNNPRPYQTKYGFLPILGALGALGIILMTLIPGTSLSLLAPEYVILVCWILLGAFIYCLQVRRHGLSDQEMLNQMLGEQDQDHQH</sequence>
<dbReference type="GO" id="GO:0005886">
    <property type="term" value="C:plasma membrane"/>
    <property type="evidence" value="ECO:0007669"/>
    <property type="project" value="UniProtKB-SubCell"/>
</dbReference>
<proteinExistence type="predicted"/>
<feature type="transmembrane region" description="Helical" evidence="6">
    <location>
        <begin position="217"/>
        <end position="236"/>
    </location>
</feature>
<dbReference type="Pfam" id="PF13520">
    <property type="entry name" value="AA_permease_2"/>
    <property type="match status" value="1"/>
</dbReference>
<feature type="transmembrane region" description="Helical" evidence="6">
    <location>
        <begin position="367"/>
        <end position="387"/>
    </location>
</feature>
<feature type="transmembrane region" description="Helical" evidence="6">
    <location>
        <begin position="248"/>
        <end position="274"/>
    </location>
</feature>
<dbReference type="KEGG" id="ala:BFG52_02410"/>
<feature type="transmembrane region" description="Helical" evidence="6">
    <location>
        <begin position="343"/>
        <end position="361"/>
    </location>
</feature>
<evidence type="ECO:0000256" key="5">
    <source>
        <dbReference type="ARBA" id="ARBA00023136"/>
    </source>
</evidence>
<feature type="transmembrane region" description="Helical" evidence="6">
    <location>
        <begin position="9"/>
        <end position="29"/>
    </location>
</feature>
<keyword evidence="8" id="KW-1185">Reference proteome</keyword>
<organism evidence="7 8">
    <name type="scientific">Acinetobacter larvae</name>
    <dbReference type="NCBI Taxonomy" id="1789224"/>
    <lineage>
        <taxon>Bacteria</taxon>
        <taxon>Pseudomonadati</taxon>
        <taxon>Pseudomonadota</taxon>
        <taxon>Gammaproteobacteria</taxon>
        <taxon>Moraxellales</taxon>
        <taxon>Moraxellaceae</taxon>
        <taxon>Acinetobacter</taxon>
    </lineage>
</organism>
<evidence type="ECO:0000256" key="4">
    <source>
        <dbReference type="ARBA" id="ARBA00022989"/>
    </source>
</evidence>
<feature type="transmembrane region" description="Helical" evidence="6">
    <location>
        <begin position="438"/>
        <end position="456"/>
    </location>
</feature>
<feature type="transmembrane region" description="Helical" evidence="6">
    <location>
        <begin position="85"/>
        <end position="117"/>
    </location>
</feature>
<feature type="transmembrane region" description="Helical" evidence="6">
    <location>
        <begin position="408"/>
        <end position="426"/>
    </location>
</feature>
<dbReference type="Proteomes" id="UP000093391">
    <property type="component" value="Chromosome"/>
</dbReference>
<feature type="transmembrane region" description="Helical" evidence="6">
    <location>
        <begin position="35"/>
        <end position="64"/>
    </location>
</feature>
<feature type="transmembrane region" description="Helical" evidence="6">
    <location>
        <begin position="137"/>
        <end position="157"/>
    </location>
</feature>
<dbReference type="STRING" id="1789224.BFG52_02410"/>
<comment type="subcellular location">
    <subcellularLocation>
        <location evidence="1">Cell membrane</location>
        <topology evidence="1">Multi-pass membrane protein</topology>
    </subcellularLocation>
</comment>
<evidence type="ECO:0008006" key="9">
    <source>
        <dbReference type="Google" id="ProtNLM"/>
    </source>
</evidence>
<name>A0A1B2LWJ7_9GAMM</name>
<evidence type="ECO:0000256" key="6">
    <source>
        <dbReference type="SAM" id="Phobius"/>
    </source>
</evidence>
<keyword evidence="4 6" id="KW-1133">Transmembrane helix</keyword>
<evidence type="ECO:0000313" key="8">
    <source>
        <dbReference type="Proteomes" id="UP000093391"/>
    </source>
</evidence>
<keyword evidence="5 6" id="KW-0472">Membrane</keyword>
<dbReference type="OrthoDB" id="9804700at2"/>
<dbReference type="PANTHER" id="PTHR42770:SF7">
    <property type="entry name" value="MEMBRANE PROTEIN"/>
    <property type="match status" value="1"/>
</dbReference>
<evidence type="ECO:0000313" key="7">
    <source>
        <dbReference type="EMBL" id="AOA57320.1"/>
    </source>
</evidence>
<dbReference type="PANTHER" id="PTHR42770">
    <property type="entry name" value="AMINO ACID TRANSPORTER-RELATED"/>
    <property type="match status" value="1"/>
</dbReference>
<dbReference type="EMBL" id="CP016895">
    <property type="protein sequence ID" value="AOA57320.1"/>
    <property type="molecule type" value="Genomic_DNA"/>
</dbReference>
<keyword evidence="2" id="KW-1003">Cell membrane</keyword>
<dbReference type="AlphaFoldDB" id="A0A1B2LWJ7"/>
<feature type="transmembrane region" description="Helical" evidence="6">
    <location>
        <begin position="294"/>
        <end position="323"/>
    </location>
</feature>
<dbReference type="Gene3D" id="1.20.1740.10">
    <property type="entry name" value="Amino acid/polyamine transporter I"/>
    <property type="match status" value="1"/>
</dbReference>
<dbReference type="InterPro" id="IPR050367">
    <property type="entry name" value="APC_superfamily"/>
</dbReference>
<evidence type="ECO:0000256" key="1">
    <source>
        <dbReference type="ARBA" id="ARBA00004651"/>
    </source>
</evidence>
<gene>
    <name evidence="7" type="ORF">BFG52_02410</name>
</gene>
<dbReference type="RefSeq" id="WP_067552138.1">
    <property type="nucleotide sequence ID" value="NZ_CP016895.1"/>
</dbReference>
<dbReference type="InterPro" id="IPR002293">
    <property type="entry name" value="AA/rel_permease1"/>
</dbReference>
<keyword evidence="3 6" id="KW-0812">Transmembrane</keyword>
<protein>
    <recommendedName>
        <fullName evidence="9">Amino acid permease</fullName>
    </recommendedName>
</protein>
<feature type="transmembrane region" description="Helical" evidence="6">
    <location>
        <begin position="169"/>
        <end position="188"/>
    </location>
</feature>
<evidence type="ECO:0000256" key="3">
    <source>
        <dbReference type="ARBA" id="ARBA00022692"/>
    </source>
</evidence>
<reference evidence="7 8" key="1">
    <citation type="submission" date="2016-08" db="EMBL/GenBank/DDBJ databases">
        <authorList>
            <person name="Seilhamer J.J."/>
        </authorList>
    </citation>
    <scope>NUCLEOTIDE SEQUENCE [LARGE SCALE GENOMIC DNA]</scope>
    <source>
        <strain evidence="7 8">BRTC-1</strain>
    </source>
</reference>
<evidence type="ECO:0000256" key="2">
    <source>
        <dbReference type="ARBA" id="ARBA00022475"/>
    </source>
</evidence>
<dbReference type="GO" id="GO:0022857">
    <property type="term" value="F:transmembrane transporter activity"/>
    <property type="evidence" value="ECO:0007669"/>
    <property type="project" value="InterPro"/>
</dbReference>